<comment type="caution">
    <text evidence="2">The sequence shown here is derived from an EMBL/GenBank/DDBJ whole genome shotgun (WGS) entry which is preliminary data.</text>
</comment>
<evidence type="ECO:0000313" key="1">
    <source>
        <dbReference type="EMBL" id="KAK0311738.1"/>
    </source>
</evidence>
<dbReference type="EMBL" id="JASUXU010000067">
    <property type="protein sequence ID" value="KAK0311738.1"/>
    <property type="molecule type" value="Genomic_DNA"/>
</dbReference>
<evidence type="ECO:0008006" key="4">
    <source>
        <dbReference type="Google" id="ProtNLM"/>
    </source>
</evidence>
<dbReference type="STRING" id="329885.A0A4U0TWJ5"/>
<proteinExistence type="predicted"/>
<reference evidence="1" key="2">
    <citation type="submission" date="2021-12" db="EMBL/GenBank/DDBJ databases">
        <title>Black yeast isolated from Biological Soil Crust.</title>
        <authorList>
            <person name="Kurbessoian T."/>
        </authorList>
    </citation>
    <scope>NUCLEOTIDE SEQUENCE</scope>
    <source>
        <strain evidence="1">CCFEE 5208</strain>
    </source>
</reference>
<dbReference type="Proteomes" id="UP000310066">
    <property type="component" value="Unassembled WGS sequence"/>
</dbReference>
<gene>
    <name evidence="2" type="ORF">B0A54_17016</name>
    <name evidence="1" type="ORF">LTR82_014110</name>
</gene>
<protein>
    <recommendedName>
        <fullName evidence="4">DUF3431 domain-containing protein</fullName>
    </recommendedName>
</protein>
<dbReference type="Pfam" id="PF11913">
    <property type="entry name" value="DUF3431"/>
    <property type="match status" value="1"/>
</dbReference>
<name>A0A4U0TWJ5_9PEZI</name>
<accession>A0A4U0TWJ5</accession>
<evidence type="ECO:0000313" key="3">
    <source>
        <dbReference type="Proteomes" id="UP000310066"/>
    </source>
</evidence>
<dbReference type="PANTHER" id="PTHR37490:SF2">
    <property type="match status" value="1"/>
</dbReference>
<evidence type="ECO:0000313" key="2">
    <source>
        <dbReference type="EMBL" id="TKA26728.1"/>
    </source>
</evidence>
<dbReference type="PANTHER" id="PTHR37490">
    <property type="entry name" value="EXPRESSED PROTEIN"/>
    <property type="match status" value="1"/>
</dbReference>
<dbReference type="EMBL" id="NAJP01000136">
    <property type="protein sequence ID" value="TKA26728.1"/>
    <property type="molecule type" value="Genomic_DNA"/>
</dbReference>
<dbReference type="InterPro" id="IPR021838">
    <property type="entry name" value="DUF3431"/>
</dbReference>
<dbReference type="OrthoDB" id="426718at2759"/>
<reference evidence="2 3" key="1">
    <citation type="submission" date="2017-03" db="EMBL/GenBank/DDBJ databases">
        <title>Genomes of endolithic fungi from Antarctica.</title>
        <authorList>
            <person name="Coleine C."/>
            <person name="Masonjones S."/>
            <person name="Stajich J.E."/>
        </authorList>
    </citation>
    <scope>NUCLEOTIDE SEQUENCE [LARGE SCALE GENOMIC DNA]</scope>
    <source>
        <strain evidence="2 3">CCFEE 5311</strain>
    </source>
</reference>
<organism evidence="2 3">
    <name type="scientific">Friedmanniomyces endolithicus</name>
    <dbReference type="NCBI Taxonomy" id="329885"/>
    <lineage>
        <taxon>Eukaryota</taxon>
        <taxon>Fungi</taxon>
        <taxon>Dikarya</taxon>
        <taxon>Ascomycota</taxon>
        <taxon>Pezizomycotina</taxon>
        <taxon>Dothideomycetes</taxon>
        <taxon>Dothideomycetidae</taxon>
        <taxon>Mycosphaerellales</taxon>
        <taxon>Teratosphaeriaceae</taxon>
        <taxon>Friedmanniomyces</taxon>
    </lineage>
</organism>
<dbReference type="Proteomes" id="UP001168146">
    <property type="component" value="Unassembled WGS sequence"/>
</dbReference>
<sequence length="406" mass="45424">MARRWQRIGGLTASVILLFFVFTTYRRVREDAVRPGLEPPKEPPAKPKMLYLPQDERPGEHDAIFGDVALGTQTSSAASLESIAVAVPPKGPAATPSQDPSLDHHGVVGEGQLPSGSGAQLLDIDRVVADIAREHAQPSASPPKPDLSKAIVMGKLSSEETSWVASQLPDWQPFIYVVDLPANVTSPTGFRTRMNKAREALPYLTYITDHYPHFPDVMVFVHAHRAGYPEAWHTDAKQNDAVNMLRGLQLNFVLERGYVNLRCIEAPGCPDEIRPWREPPDPEKVPEQIYPLVYAEFFNRTVAETRQEVELVASTCCAQFAVSKQQILRREKAEYVRYMKYLEETEYSDAHIGRVLEYMWHIMFGQSAVHCEDVKACWCKVYGRCEIRKGKGGRLGLGLGVGWRGG</sequence>
<dbReference type="AlphaFoldDB" id="A0A4U0TWJ5"/>